<comment type="caution">
    <text evidence="10">The sequence shown here is derived from an EMBL/GenBank/DDBJ whole genome shotgun (WGS) entry which is preliminary data.</text>
</comment>
<evidence type="ECO:0000256" key="5">
    <source>
        <dbReference type="ARBA" id="ARBA00022691"/>
    </source>
</evidence>
<feature type="binding site" evidence="7 8">
    <location>
        <position position="72"/>
    </location>
    <ligand>
        <name>S-adenosyl-L-methionine</name>
        <dbReference type="ChEBI" id="CHEBI:59789"/>
    </ligand>
</feature>
<evidence type="ECO:0000256" key="4">
    <source>
        <dbReference type="ARBA" id="ARBA00022679"/>
    </source>
</evidence>
<evidence type="ECO:0000256" key="6">
    <source>
        <dbReference type="ARBA" id="ARBA00022884"/>
    </source>
</evidence>
<sequence length="252" mass="28284">MVDDNILEFMVEAAEVREDDIVLEIGPGPGLLTRYLMTRAGQVIAVELDGRMVEILKRELGEAPNLEIVRADFLEYDVPDDVNKVVANIPYNISSPITFKLLELDIDVAVLTYQREFAERMVAEPGSKKYSRLTVMVNLLADVELLRGVPRRAFIPPPRVGSSVVRLTPKSEEERPDVDPDTLESVCRALFQHKNKTVRNALLLSAHEWATDREQAREVLEELPEDLLSERPLHLPPERVAELAAAIESALG</sequence>
<dbReference type="GO" id="GO:0000179">
    <property type="term" value="F:rRNA (adenine-N6,N6-)-dimethyltransferase activity"/>
    <property type="evidence" value="ECO:0007669"/>
    <property type="project" value="UniProtKB-UniRule"/>
</dbReference>
<comment type="function">
    <text evidence="7">Specifically dimethylates two adjacent adenosines in the loop of a conserved hairpin near the 3'-end of 16S rRNA in the 30S particle. May play a critical role in biogenesis of 30S subunits.</text>
</comment>
<feature type="binding site" evidence="7 8">
    <location>
        <position position="88"/>
    </location>
    <ligand>
        <name>S-adenosyl-L-methionine</name>
        <dbReference type="ChEBI" id="CHEBI:59789"/>
    </ligand>
</feature>
<dbReference type="SUPFAM" id="SSF53335">
    <property type="entry name" value="S-adenosyl-L-methionine-dependent methyltransferases"/>
    <property type="match status" value="1"/>
</dbReference>
<name>A0A832ST37_9EURY</name>
<dbReference type="InterPro" id="IPR020598">
    <property type="entry name" value="rRNA_Ade_methylase_Trfase_N"/>
</dbReference>
<dbReference type="PROSITE" id="PS01131">
    <property type="entry name" value="RRNA_A_DIMETH"/>
    <property type="match status" value="1"/>
</dbReference>
<dbReference type="InterPro" id="IPR001737">
    <property type="entry name" value="KsgA/Erm"/>
</dbReference>
<gene>
    <name evidence="7 10" type="primary">rsmA</name>
    <name evidence="7" type="synonym">ksgA</name>
    <name evidence="10" type="ORF">HA336_01215</name>
</gene>
<comment type="caution">
    <text evidence="7 8">Lacks conserved residue(s) required for the propagation of feature annotation.</text>
</comment>
<evidence type="ECO:0000313" key="11">
    <source>
        <dbReference type="Proteomes" id="UP000619545"/>
    </source>
</evidence>
<evidence type="ECO:0000313" key="10">
    <source>
        <dbReference type="EMBL" id="HII69837.1"/>
    </source>
</evidence>
<dbReference type="EMBL" id="DUJS01000002">
    <property type="protein sequence ID" value="HII69837.1"/>
    <property type="molecule type" value="Genomic_DNA"/>
</dbReference>
<keyword evidence="6 7" id="KW-0694">RNA-binding</keyword>
<keyword evidence="3 7" id="KW-0489">Methyltransferase</keyword>
<dbReference type="SMART" id="SM00650">
    <property type="entry name" value="rADc"/>
    <property type="match status" value="1"/>
</dbReference>
<dbReference type="GO" id="GO:0005737">
    <property type="term" value="C:cytoplasm"/>
    <property type="evidence" value="ECO:0007669"/>
    <property type="project" value="UniProtKB-SubCell"/>
</dbReference>
<keyword evidence="4 7" id="KW-0808">Transferase</keyword>
<dbReference type="PROSITE" id="PS51689">
    <property type="entry name" value="SAM_RNA_A_N6_MT"/>
    <property type="match status" value="1"/>
</dbReference>
<organism evidence="10 11">
    <name type="scientific">Methanopyrus kandleri</name>
    <dbReference type="NCBI Taxonomy" id="2320"/>
    <lineage>
        <taxon>Archaea</taxon>
        <taxon>Methanobacteriati</taxon>
        <taxon>Methanobacteriota</taxon>
        <taxon>Methanomada group</taxon>
        <taxon>Methanopyri</taxon>
        <taxon>Methanopyrales</taxon>
        <taxon>Methanopyraceae</taxon>
        <taxon>Methanopyrus</taxon>
    </lineage>
</organism>
<dbReference type="Gene3D" id="1.10.8.100">
    <property type="entry name" value="Ribosomal RNA adenine dimethylase-like, domain 2"/>
    <property type="match status" value="1"/>
</dbReference>
<dbReference type="PANTHER" id="PTHR11727:SF7">
    <property type="entry name" value="DIMETHYLADENOSINE TRANSFERASE-RELATED"/>
    <property type="match status" value="1"/>
</dbReference>
<dbReference type="HAMAP" id="MF_00607">
    <property type="entry name" value="16SrRNA_methyltr_A"/>
    <property type="match status" value="1"/>
</dbReference>
<dbReference type="CDD" id="cd02440">
    <property type="entry name" value="AdoMet_MTases"/>
    <property type="match status" value="1"/>
</dbReference>
<dbReference type="GO" id="GO:0003723">
    <property type="term" value="F:RNA binding"/>
    <property type="evidence" value="ECO:0007669"/>
    <property type="project" value="UniProtKB-UniRule"/>
</dbReference>
<dbReference type="InterPro" id="IPR011530">
    <property type="entry name" value="rRNA_adenine_dimethylase"/>
</dbReference>
<proteinExistence type="inferred from homology"/>
<dbReference type="Gene3D" id="3.40.50.150">
    <property type="entry name" value="Vaccinia Virus protein VP39"/>
    <property type="match status" value="1"/>
</dbReference>
<evidence type="ECO:0000256" key="2">
    <source>
        <dbReference type="ARBA" id="ARBA00022552"/>
    </source>
</evidence>
<accession>A0A832ST37</accession>
<dbReference type="PANTHER" id="PTHR11727">
    <property type="entry name" value="DIMETHYLADENOSINE TRANSFERASE"/>
    <property type="match status" value="1"/>
</dbReference>
<comment type="similarity">
    <text evidence="7">Belongs to the class I-like SAM-binding methyltransferase superfamily. rRNA adenine N(6)-methyltransferase family. RsmA subfamily.</text>
</comment>
<evidence type="ECO:0000256" key="3">
    <source>
        <dbReference type="ARBA" id="ARBA00022603"/>
    </source>
</evidence>
<dbReference type="Proteomes" id="UP000619545">
    <property type="component" value="Unassembled WGS sequence"/>
</dbReference>
<feature type="binding site" evidence="8">
    <location>
        <position position="1"/>
    </location>
    <ligand>
        <name>S-adenosyl-L-methionine</name>
        <dbReference type="ChEBI" id="CHEBI:59789"/>
    </ligand>
</feature>
<dbReference type="EC" id="2.1.1.-" evidence="7"/>
<feature type="domain" description="Ribosomal RNA adenine methylase transferase N-terminal" evidence="9">
    <location>
        <begin position="6"/>
        <end position="171"/>
    </location>
</feature>
<dbReference type="AlphaFoldDB" id="A0A832ST37"/>
<dbReference type="InterPro" id="IPR029063">
    <property type="entry name" value="SAM-dependent_MTases_sf"/>
</dbReference>
<dbReference type="NCBIfam" id="TIGR00755">
    <property type="entry name" value="ksgA"/>
    <property type="match status" value="1"/>
</dbReference>
<keyword evidence="1 7" id="KW-0963">Cytoplasm</keyword>
<evidence type="ECO:0000256" key="1">
    <source>
        <dbReference type="ARBA" id="ARBA00022490"/>
    </source>
</evidence>
<comment type="subcellular location">
    <subcellularLocation>
        <location evidence="7">Cytoplasm</location>
    </subcellularLocation>
</comment>
<evidence type="ECO:0000256" key="8">
    <source>
        <dbReference type="PROSITE-ProRule" id="PRU01026"/>
    </source>
</evidence>
<evidence type="ECO:0000256" key="7">
    <source>
        <dbReference type="HAMAP-Rule" id="MF_00607"/>
    </source>
</evidence>
<keyword evidence="2 7" id="KW-0698">rRNA processing</keyword>
<keyword evidence="5 7" id="KW-0949">S-adenosyl-L-methionine</keyword>
<reference evidence="10" key="1">
    <citation type="journal article" date="2020" name="bioRxiv">
        <title>A rank-normalized archaeal taxonomy based on genome phylogeny resolves widespread incomplete and uneven classifications.</title>
        <authorList>
            <person name="Rinke C."/>
            <person name="Chuvochina M."/>
            <person name="Mussig A.J."/>
            <person name="Chaumeil P.-A."/>
            <person name="Waite D.W."/>
            <person name="Whitman W.B."/>
            <person name="Parks D.H."/>
            <person name="Hugenholtz P."/>
        </authorList>
    </citation>
    <scope>NUCLEOTIDE SEQUENCE</scope>
    <source>
        <strain evidence="10">UBA8853</strain>
    </source>
</reference>
<dbReference type="InterPro" id="IPR020596">
    <property type="entry name" value="rRNA_Ade_Mease_Trfase_CS"/>
</dbReference>
<feature type="binding site" evidence="7 8">
    <location>
        <position position="47"/>
    </location>
    <ligand>
        <name>S-adenosyl-L-methionine</name>
        <dbReference type="ChEBI" id="CHEBI:59789"/>
    </ligand>
</feature>
<protein>
    <recommendedName>
        <fullName evidence="7">Probable ribosomal RNA small subunit methyltransferase A</fullName>
        <ecNumber evidence="7">2.1.1.-</ecNumber>
    </recommendedName>
    <alternativeName>
        <fullName evidence="7">16S rRNA dimethyladenosine transferase</fullName>
    </alternativeName>
    <alternativeName>
        <fullName evidence="7">16S rRNA dimethylase</fullName>
    </alternativeName>
    <alternativeName>
        <fullName evidence="7">S-adenosylmethionine-6-N',N'-adenosyl(rRNA) dimethyltransferase</fullName>
    </alternativeName>
</protein>
<dbReference type="InterPro" id="IPR023165">
    <property type="entry name" value="rRNA_Ade_diMease-like_C"/>
</dbReference>
<evidence type="ECO:0000259" key="9">
    <source>
        <dbReference type="SMART" id="SM00650"/>
    </source>
</evidence>
<feature type="binding site" evidence="7 8">
    <location>
        <position position="26"/>
    </location>
    <ligand>
        <name>S-adenosyl-L-methionine</name>
        <dbReference type="ChEBI" id="CHEBI:59789"/>
    </ligand>
</feature>
<dbReference type="Pfam" id="PF00398">
    <property type="entry name" value="RrnaAD"/>
    <property type="match status" value="1"/>
</dbReference>